<protein>
    <submittedName>
        <fullName evidence="2">Uncharacterized protein</fullName>
    </submittedName>
</protein>
<dbReference type="EMBL" id="NMUH01000249">
    <property type="protein sequence ID" value="MQL75379.1"/>
    <property type="molecule type" value="Genomic_DNA"/>
</dbReference>
<proteinExistence type="predicted"/>
<evidence type="ECO:0000313" key="3">
    <source>
        <dbReference type="Proteomes" id="UP000652761"/>
    </source>
</evidence>
<name>A0A843U4W1_COLES</name>
<sequence length="421" mass="47871">MKKDIKVNLNVIMYQIIGETTRKDLHRSLPYVAHLTSIFQHFGVSLENELAQSIPESNIYCFKHLQKFMGFRLEGDQVRRGPAVVEAPVAPEVVPPPEVPQSPAHEDQPPVVNEAPIPQDVPQTPPFQTSSPLLPKVEIPSFTPQFQASTSTGTNISYKGSVDTPPTGVDTMLQTLRQNDEEKCVDIGSSGVDTRSSSQKTCLSILDSVSTQPEVVSTLVTLPREQILPLSKNPHHLLDFQLCFAESERFSLHQWATAYPTDHTECEKMKLSPYEFLSKSLKDLKKSIGHKWAQRYLVYYQAKDAAVTRGLHWNITVHEFLHLAASKKFVHLKYRLSRDKYHTKIGWYHRRHIKSHRKLPTTSSNYNINSALFDNFFLENEKKLWDLLKPYLAQISRSLCLPSSLSRSLFLHFPSCIGKAL</sequence>
<organism evidence="2 3">
    <name type="scientific">Colocasia esculenta</name>
    <name type="common">Wild taro</name>
    <name type="synonym">Arum esculentum</name>
    <dbReference type="NCBI Taxonomy" id="4460"/>
    <lineage>
        <taxon>Eukaryota</taxon>
        <taxon>Viridiplantae</taxon>
        <taxon>Streptophyta</taxon>
        <taxon>Embryophyta</taxon>
        <taxon>Tracheophyta</taxon>
        <taxon>Spermatophyta</taxon>
        <taxon>Magnoliopsida</taxon>
        <taxon>Liliopsida</taxon>
        <taxon>Araceae</taxon>
        <taxon>Aroideae</taxon>
        <taxon>Colocasieae</taxon>
        <taxon>Colocasia</taxon>
    </lineage>
</organism>
<dbReference type="AlphaFoldDB" id="A0A843U4W1"/>
<evidence type="ECO:0000313" key="2">
    <source>
        <dbReference type="EMBL" id="MQL75379.1"/>
    </source>
</evidence>
<feature type="region of interest" description="Disordered" evidence="1">
    <location>
        <begin position="92"/>
        <end position="111"/>
    </location>
</feature>
<reference evidence="2" key="1">
    <citation type="submission" date="2017-07" db="EMBL/GenBank/DDBJ databases">
        <title>Taro Niue Genome Assembly and Annotation.</title>
        <authorList>
            <person name="Atibalentja N."/>
            <person name="Keating K."/>
            <person name="Fields C.J."/>
        </authorList>
    </citation>
    <scope>NUCLEOTIDE SEQUENCE</scope>
    <source>
        <strain evidence="2">Niue_2</strain>
        <tissue evidence="2">Leaf</tissue>
    </source>
</reference>
<comment type="caution">
    <text evidence="2">The sequence shown here is derived from an EMBL/GenBank/DDBJ whole genome shotgun (WGS) entry which is preliminary data.</text>
</comment>
<dbReference type="Proteomes" id="UP000652761">
    <property type="component" value="Unassembled WGS sequence"/>
</dbReference>
<gene>
    <name evidence="2" type="ORF">Taro_007748</name>
</gene>
<accession>A0A843U4W1</accession>
<evidence type="ECO:0000256" key="1">
    <source>
        <dbReference type="SAM" id="MobiDB-lite"/>
    </source>
</evidence>
<keyword evidence="3" id="KW-1185">Reference proteome</keyword>